<dbReference type="Proteomes" id="UP001642483">
    <property type="component" value="Unassembled WGS sequence"/>
</dbReference>
<accession>A0ABP0GG14</accession>
<name>A0ABP0GG14_CLALP</name>
<keyword evidence="4" id="KW-1185">Reference proteome</keyword>
<evidence type="ECO:0000313" key="3">
    <source>
        <dbReference type="EMBL" id="CAK8690373.1"/>
    </source>
</evidence>
<comment type="caution">
    <text evidence="3">The sequence shown here is derived from an EMBL/GenBank/DDBJ whole genome shotgun (WGS) entry which is preliminary data.</text>
</comment>
<gene>
    <name evidence="3" type="ORF">CVLEPA_LOCUS23001</name>
</gene>
<evidence type="ECO:0000256" key="1">
    <source>
        <dbReference type="SAM" id="MobiDB-lite"/>
    </source>
</evidence>
<evidence type="ECO:0000256" key="2">
    <source>
        <dbReference type="SAM" id="Phobius"/>
    </source>
</evidence>
<keyword evidence="2" id="KW-0472">Membrane</keyword>
<organism evidence="3 4">
    <name type="scientific">Clavelina lepadiformis</name>
    <name type="common">Light-bulb sea squirt</name>
    <name type="synonym">Ascidia lepadiformis</name>
    <dbReference type="NCBI Taxonomy" id="159417"/>
    <lineage>
        <taxon>Eukaryota</taxon>
        <taxon>Metazoa</taxon>
        <taxon>Chordata</taxon>
        <taxon>Tunicata</taxon>
        <taxon>Ascidiacea</taxon>
        <taxon>Aplousobranchia</taxon>
        <taxon>Clavelinidae</taxon>
        <taxon>Clavelina</taxon>
    </lineage>
</organism>
<sequence>MRTYCKCPCVTTFVMFLGKALITFTLLVPVSSVRVGQYVIKINKQIRIEFLWKTAESGGIIAKSESSTNETINDAPQAEKKDSDTLSKSLNNNYMTLLF</sequence>
<feature type="region of interest" description="Disordered" evidence="1">
    <location>
        <begin position="66"/>
        <end position="87"/>
    </location>
</feature>
<evidence type="ECO:0000313" key="4">
    <source>
        <dbReference type="Proteomes" id="UP001642483"/>
    </source>
</evidence>
<protein>
    <submittedName>
        <fullName evidence="3">Uncharacterized protein</fullName>
    </submittedName>
</protein>
<keyword evidence="2" id="KW-1133">Transmembrane helix</keyword>
<reference evidence="3 4" key="1">
    <citation type="submission" date="2024-02" db="EMBL/GenBank/DDBJ databases">
        <authorList>
            <person name="Daric V."/>
            <person name="Darras S."/>
        </authorList>
    </citation>
    <scope>NUCLEOTIDE SEQUENCE [LARGE SCALE GENOMIC DNA]</scope>
</reference>
<dbReference type="EMBL" id="CAWYQH010000119">
    <property type="protein sequence ID" value="CAK8690373.1"/>
    <property type="molecule type" value="Genomic_DNA"/>
</dbReference>
<feature type="transmembrane region" description="Helical" evidence="2">
    <location>
        <begin position="20"/>
        <end position="40"/>
    </location>
</feature>
<keyword evidence="2" id="KW-0812">Transmembrane</keyword>
<proteinExistence type="predicted"/>